<keyword evidence="2" id="KW-1185">Reference proteome</keyword>
<gene>
    <name evidence="1" type="ORF">chiPu_0022249</name>
</gene>
<name>A0A401RFW1_CHIPU</name>
<dbReference type="AlphaFoldDB" id="A0A401RFW1"/>
<sequence length="84" mass="9070">MSAILSNATGGPPKTVGIQVGEAQAERVRESRERCGKYGAKVKWKPYAQRNFDETARDGEVPTVLGLALGRPNGVRSRPSRSDS</sequence>
<dbReference type="EMBL" id="BEZZ01006695">
    <property type="protein sequence ID" value="GCC17033.1"/>
    <property type="molecule type" value="Genomic_DNA"/>
</dbReference>
<reference evidence="1 2" key="1">
    <citation type="journal article" date="2018" name="Nat. Ecol. Evol.">
        <title>Shark genomes provide insights into elasmobranch evolution and the origin of vertebrates.</title>
        <authorList>
            <person name="Hara Y"/>
            <person name="Yamaguchi K"/>
            <person name="Onimaru K"/>
            <person name="Kadota M"/>
            <person name="Koyanagi M"/>
            <person name="Keeley SD"/>
            <person name="Tatsumi K"/>
            <person name="Tanaka K"/>
            <person name="Motone F"/>
            <person name="Kageyama Y"/>
            <person name="Nozu R"/>
            <person name="Adachi N"/>
            <person name="Nishimura O"/>
            <person name="Nakagawa R"/>
            <person name="Tanegashima C"/>
            <person name="Kiyatake I"/>
            <person name="Matsumoto R"/>
            <person name="Murakumo K"/>
            <person name="Nishida K"/>
            <person name="Terakita A"/>
            <person name="Kuratani S"/>
            <person name="Sato K"/>
            <person name="Hyodo S Kuraku.S."/>
        </authorList>
    </citation>
    <scope>NUCLEOTIDE SEQUENCE [LARGE SCALE GENOMIC DNA]</scope>
</reference>
<evidence type="ECO:0000313" key="2">
    <source>
        <dbReference type="Proteomes" id="UP000287033"/>
    </source>
</evidence>
<protein>
    <submittedName>
        <fullName evidence="1">Uncharacterized protein</fullName>
    </submittedName>
</protein>
<dbReference type="Proteomes" id="UP000287033">
    <property type="component" value="Unassembled WGS sequence"/>
</dbReference>
<comment type="caution">
    <text evidence="1">The sequence shown here is derived from an EMBL/GenBank/DDBJ whole genome shotgun (WGS) entry which is preliminary data.</text>
</comment>
<proteinExistence type="predicted"/>
<evidence type="ECO:0000313" key="1">
    <source>
        <dbReference type="EMBL" id="GCC17033.1"/>
    </source>
</evidence>
<organism evidence="1 2">
    <name type="scientific">Chiloscyllium punctatum</name>
    <name type="common">Brownbanded bambooshark</name>
    <name type="synonym">Hemiscyllium punctatum</name>
    <dbReference type="NCBI Taxonomy" id="137246"/>
    <lineage>
        <taxon>Eukaryota</taxon>
        <taxon>Metazoa</taxon>
        <taxon>Chordata</taxon>
        <taxon>Craniata</taxon>
        <taxon>Vertebrata</taxon>
        <taxon>Chondrichthyes</taxon>
        <taxon>Elasmobranchii</taxon>
        <taxon>Galeomorphii</taxon>
        <taxon>Galeoidea</taxon>
        <taxon>Orectolobiformes</taxon>
        <taxon>Hemiscylliidae</taxon>
        <taxon>Chiloscyllium</taxon>
    </lineage>
</organism>
<accession>A0A401RFW1</accession>